<feature type="coiled-coil region" evidence="1">
    <location>
        <begin position="594"/>
        <end position="621"/>
    </location>
</feature>
<feature type="coiled-coil region" evidence="1">
    <location>
        <begin position="460"/>
        <end position="557"/>
    </location>
</feature>
<accession>K0R190</accession>
<feature type="compositionally biased region" description="Low complexity" evidence="2">
    <location>
        <begin position="346"/>
        <end position="355"/>
    </location>
</feature>
<evidence type="ECO:0000313" key="3">
    <source>
        <dbReference type="EMBL" id="EJK44624.1"/>
    </source>
</evidence>
<dbReference type="eggNOG" id="ENOG502RWF4">
    <property type="taxonomic scope" value="Eukaryota"/>
</dbReference>
<comment type="caution">
    <text evidence="3">The sequence shown here is derived from an EMBL/GenBank/DDBJ whole genome shotgun (WGS) entry which is preliminary data.</text>
</comment>
<evidence type="ECO:0000256" key="1">
    <source>
        <dbReference type="SAM" id="Coils"/>
    </source>
</evidence>
<keyword evidence="4" id="KW-1185">Reference proteome</keyword>
<sequence>MDLLSRAAAELAARSEVDAVLTSLLQDVEHAHSLEQSLNAQNELRTCRANLEALRARYDDREAAWEADRREKERLGLLLLEQVVKLSAREVQNYHDKEADLKARERLEEEKRAALIAADEAASKTPASLAINGAADGVSKSGKEEGSNNGTKETLCSSENNTPSLQEDEIASNTISCEEAKPKTQAGAVSTHNVPNLDERALENPSIEGQLSKESSTQTACPESPILPHDLDDKSLMLIFEYLDPMEVMNLAQSYKTLFKRVNIMFGMEEPDNSVEATDEIASNAASSDIASGEAQVSTPQVQSVTTESRPSLPPPSPKKTVMGTANDKDKYITEASTPSRPPKASPKSSPALLPVTSPATRPTHKRQGSNASAATASSAGTAKSGVANPFSQVSSWFGGSADAISSQQLPASVTPSTAATTNGTSSASSIATDNSEIKFSTAMAMNMAEKLSQAELSIILRMREKLQRCEADAAKWRAEKEDAVANLKSVEAVKEFLVTRVRDTENAVQAQKDKMKDVQRKSLEDQEVISFLDQKVKDLERSVKELESNEESTKQESRDVVAKNEKKVRVLSDMLQFEREQMSANEKEWKGAKKVLIKEVKSCRARILALEAEMEGVNKQNSHLRRGLLDLSKKR</sequence>
<feature type="compositionally biased region" description="Low complexity" evidence="2">
    <location>
        <begin position="369"/>
        <end position="386"/>
    </location>
</feature>
<keyword evidence="1" id="KW-0175">Coiled coil</keyword>
<protein>
    <recommendedName>
        <fullName evidence="5">F-box domain-containing protein</fullName>
    </recommendedName>
</protein>
<organism evidence="3 4">
    <name type="scientific">Thalassiosira oceanica</name>
    <name type="common">Marine diatom</name>
    <dbReference type="NCBI Taxonomy" id="159749"/>
    <lineage>
        <taxon>Eukaryota</taxon>
        <taxon>Sar</taxon>
        <taxon>Stramenopiles</taxon>
        <taxon>Ochrophyta</taxon>
        <taxon>Bacillariophyta</taxon>
        <taxon>Coscinodiscophyceae</taxon>
        <taxon>Thalassiosirophycidae</taxon>
        <taxon>Thalassiosirales</taxon>
        <taxon>Thalassiosiraceae</taxon>
        <taxon>Thalassiosira</taxon>
    </lineage>
</organism>
<evidence type="ECO:0008006" key="5">
    <source>
        <dbReference type="Google" id="ProtNLM"/>
    </source>
</evidence>
<feature type="region of interest" description="Disordered" evidence="2">
    <location>
        <begin position="135"/>
        <end position="165"/>
    </location>
</feature>
<evidence type="ECO:0000313" key="4">
    <source>
        <dbReference type="Proteomes" id="UP000266841"/>
    </source>
</evidence>
<dbReference type="OrthoDB" id="76516at2759"/>
<proteinExistence type="predicted"/>
<dbReference type="AlphaFoldDB" id="K0R190"/>
<dbReference type="EMBL" id="AGNL01049441">
    <property type="protein sequence ID" value="EJK44624.1"/>
    <property type="molecule type" value="Genomic_DNA"/>
</dbReference>
<dbReference type="Proteomes" id="UP000266841">
    <property type="component" value="Unassembled WGS sequence"/>
</dbReference>
<reference evidence="3 4" key="1">
    <citation type="journal article" date="2012" name="Genome Biol.">
        <title>Genome and low-iron response of an oceanic diatom adapted to chronic iron limitation.</title>
        <authorList>
            <person name="Lommer M."/>
            <person name="Specht M."/>
            <person name="Roy A.S."/>
            <person name="Kraemer L."/>
            <person name="Andreson R."/>
            <person name="Gutowska M.A."/>
            <person name="Wolf J."/>
            <person name="Bergner S.V."/>
            <person name="Schilhabel M.B."/>
            <person name="Klostermeier U.C."/>
            <person name="Beiko R.G."/>
            <person name="Rosenstiel P."/>
            <person name="Hippler M."/>
            <person name="Laroche J."/>
        </authorList>
    </citation>
    <scope>NUCLEOTIDE SEQUENCE [LARGE SCALE GENOMIC DNA]</scope>
    <source>
        <strain evidence="3 4">CCMP1005</strain>
    </source>
</reference>
<dbReference type="OMA" id="SNTISCE"/>
<feature type="compositionally biased region" description="Polar residues" evidence="2">
    <location>
        <begin position="147"/>
        <end position="165"/>
    </location>
</feature>
<gene>
    <name evidence="3" type="ORF">THAOC_36828</name>
</gene>
<evidence type="ECO:0000256" key="2">
    <source>
        <dbReference type="SAM" id="MobiDB-lite"/>
    </source>
</evidence>
<feature type="compositionally biased region" description="Polar residues" evidence="2">
    <location>
        <begin position="295"/>
        <end position="308"/>
    </location>
</feature>
<name>K0R190_THAOC</name>
<feature type="region of interest" description="Disordered" evidence="2">
    <location>
        <begin position="285"/>
        <end position="386"/>
    </location>
</feature>